<dbReference type="InterPro" id="IPR011990">
    <property type="entry name" value="TPR-like_helical_dom_sf"/>
</dbReference>
<evidence type="ECO:0000256" key="3">
    <source>
        <dbReference type="PROSITE-ProRule" id="PRU00339"/>
    </source>
</evidence>
<protein>
    <submittedName>
        <fullName evidence="4">Tetratricopeptide repeat protein</fullName>
    </submittedName>
</protein>
<name>A0A7C3E5D6_9SPIR</name>
<comment type="caution">
    <text evidence="4">The sequence shown here is derived from an EMBL/GenBank/DDBJ whole genome shotgun (WGS) entry which is preliminary data.</text>
</comment>
<dbReference type="EMBL" id="DSVL01000262">
    <property type="protein sequence ID" value="HFH29537.1"/>
    <property type="molecule type" value="Genomic_DNA"/>
</dbReference>
<dbReference type="Gene3D" id="1.25.40.10">
    <property type="entry name" value="Tetratricopeptide repeat domain"/>
    <property type="match status" value="1"/>
</dbReference>
<feature type="repeat" description="TPR" evidence="3">
    <location>
        <begin position="655"/>
        <end position="688"/>
    </location>
</feature>
<reference evidence="4" key="1">
    <citation type="journal article" date="2020" name="mSystems">
        <title>Genome- and Community-Level Interaction Insights into Carbon Utilization and Element Cycling Functions of Hydrothermarchaeota in Hydrothermal Sediment.</title>
        <authorList>
            <person name="Zhou Z."/>
            <person name="Liu Y."/>
            <person name="Xu W."/>
            <person name="Pan J."/>
            <person name="Luo Z.H."/>
            <person name="Li M."/>
        </authorList>
    </citation>
    <scope>NUCLEOTIDE SEQUENCE [LARGE SCALE GENOMIC DNA]</scope>
    <source>
        <strain evidence="4">SpSt-503</strain>
    </source>
</reference>
<dbReference type="Pfam" id="PF07719">
    <property type="entry name" value="TPR_2"/>
    <property type="match status" value="1"/>
</dbReference>
<dbReference type="InterPro" id="IPR019734">
    <property type="entry name" value="TPR_rpt"/>
</dbReference>
<dbReference type="Pfam" id="PF13181">
    <property type="entry name" value="TPR_8"/>
    <property type="match status" value="1"/>
</dbReference>
<evidence type="ECO:0000313" key="4">
    <source>
        <dbReference type="EMBL" id="HFH29537.1"/>
    </source>
</evidence>
<dbReference type="AlphaFoldDB" id="A0A7C3E5D6"/>
<dbReference type="InterPro" id="IPR013105">
    <property type="entry name" value="TPR_2"/>
</dbReference>
<gene>
    <name evidence="4" type="ORF">ENS59_08500</name>
</gene>
<organism evidence="4">
    <name type="scientific">Gracilinema caldarium</name>
    <dbReference type="NCBI Taxonomy" id="215591"/>
    <lineage>
        <taxon>Bacteria</taxon>
        <taxon>Pseudomonadati</taxon>
        <taxon>Spirochaetota</taxon>
        <taxon>Spirochaetia</taxon>
        <taxon>Spirochaetales</taxon>
        <taxon>Breznakiellaceae</taxon>
        <taxon>Gracilinema</taxon>
    </lineage>
</organism>
<keyword evidence="2 3" id="KW-0802">TPR repeat</keyword>
<feature type="repeat" description="TPR" evidence="3">
    <location>
        <begin position="579"/>
        <end position="612"/>
    </location>
</feature>
<evidence type="ECO:0000256" key="1">
    <source>
        <dbReference type="ARBA" id="ARBA00022737"/>
    </source>
</evidence>
<keyword evidence="1" id="KW-0677">Repeat</keyword>
<accession>A0A7C3E5D6</accession>
<sequence>MMKQVWHSILCSMFIWIVPVVSAQQGSGDLNEMYRFPLSVGVDYLGLQTLSGFSSDFAIRSIGSELRIPIPFYPVLQARVSVSQTSVIQNGSTGNGFWDHSVWEGTAGFLFSTRFSKNFELGAGVSGGAGQTYFANLDPAGVVGSPVIFGQGELRISLIPSYNFSVDLRPAVRYSQILGPLTEFNGISVGFGFGVAYRFGQDPDSAAALARAFRLSELKLPSLFAAMQSYYANHPFASLELLNDERSELQNVEVSFFQSGYMDAPTPVAKFEKVPARGSVSINMLASFNQEVFKTEGITPLTGELLVTYRYKGRVVEQKFPISYELYDKSSIVWDDDRKVGAYITPSDSALRNYASFVRQALKAETSSQLNDSLQIAAQIYAGLVKLGLIYQSDPVSPFVKAQEKQSLLDSVSLGRDTLRRGTGDCDDLTVLYTSLLESAGIETGFITVPGHIYAVFNTKVKSRDYRELHSDRSMFLVVNDTLWIPVEVTLLGKQSFYDAWEKGAELWNLYEKEQTKRAFYRTMDAQNLYRPVALKESDLGLQYGSPEALSALYKVELSRISDGILQPLLAGATKSNDKQDWTYLGIAYAKFGRLKEAETAFSRVLKLDPNSIGAQVNLGNIAYLQRDYRKALAQYQGAYAVLTKQGKQTSLTAQKVLVSISKSYTGLKDFAQARKTFEQATAIDSNQVREFAYLAQVGASSDIARGDNQEDKLLFITEE</sequence>
<proteinExistence type="predicted"/>
<dbReference type="Gene3D" id="3.10.620.30">
    <property type="match status" value="1"/>
</dbReference>
<dbReference type="SUPFAM" id="SSF48452">
    <property type="entry name" value="TPR-like"/>
    <property type="match status" value="1"/>
</dbReference>
<dbReference type="PROSITE" id="PS50005">
    <property type="entry name" value="TPR"/>
    <property type="match status" value="2"/>
</dbReference>
<evidence type="ECO:0000256" key="2">
    <source>
        <dbReference type="ARBA" id="ARBA00022803"/>
    </source>
</evidence>
<dbReference type="SMART" id="SM00028">
    <property type="entry name" value="TPR"/>
    <property type="match status" value="3"/>
</dbReference>